<accession>A0AAV7ARM0</accession>
<proteinExistence type="predicted"/>
<gene>
    <name evidence="1" type="ORF">GDO81_016370</name>
</gene>
<evidence type="ECO:0000313" key="1">
    <source>
        <dbReference type="EMBL" id="KAG8564214.1"/>
    </source>
</evidence>
<dbReference type="Proteomes" id="UP000824782">
    <property type="component" value="Unassembled WGS sequence"/>
</dbReference>
<sequence>MVMKQFALFAFGGNYSGSFSMGVETVQITYSPHSFYTLNADICTAAALPTGRRPLESLCGNVYSQSIILCQFLVSPHHVQH</sequence>
<organism evidence="1 2">
    <name type="scientific">Engystomops pustulosus</name>
    <name type="common">Tungara frog</name>
    <name type="synonym">Physalaemus pustulosus</name>
    <dbReference type="NCBI Taxonomy" id="76066"/>
    <lineage>
        <taxon>Eukaryota</taxon>
        <taxon>Metazoa</taxon>
        <taxon>Chordata</taxon>
        <taxon>Craniata</taxon>
        <taxon>Vertebrata</taxon>
        <taxon>Euteleostomi</taxon>
        <taxon>Amphibia</taxon>
        <taxon>Batrachia</taxon>
        <taxon>Anura</taxon>
        <taxon>Neobatrachia</taxon>
        <taxon>Hyloidea</taxon>
        <taxon>Leptodactylidae</taxon>
        <taxon>Leiuperinae</taxon>
        <taxon>Engystomops</taxon>
    </lineage>
</organism>
<comment type="caution">
    <text evidence="1">The sequence shown here is derived from an EMBL/GenBank/DDBJ whole genome shotgun (WGS) entry which is preliminary data.</text>
</comment>
<name>A0AAV7ARM0_ENGPU</name>
<protein>
    <submittedName>
        <fullName evidence="1">Uncharacterized protein</fullName>
    </submittedName>
</protein>
<evidence type="ECO:0000313" key="2">
    <source>
        <dbReference type="Proteomes" id="UP000824782"/>
    </source>
</evidence>
<dbReference type="AlphaFoldDB" id="A0AAV7ARM0"/>
<keyword evidence="2" id="KW-1185">Reference proteome</keyword>
<dbReference type="EMBL" id="WNYA01000007">
    <property type="protein sequence ID" value="KAG8564214.1"/>
    <property type="molecule type" value="Genomic_DNA"/>
</dbReference>
<reference evidence="1" key="1">
    <citation type="thesis" date="2020" institute="ProQuest LLC" country="789 East Eisenhower Parkway, Ann Arbor, MI, USA">
        <title>Comparative Genomics and Chromosome Evolution.</title>
        <authorList>
            <person name="Mudd A.B."/>
        </authorList>
    </citation>
    <scope>NUCLEOTIDE SEQUENCE</scope>
    <source>
        <strain evidence="1">237g6f4</strain>
        <tissue evidence="1">Blood</tissue>
    </source>
</reference>